<dbReference type="RefSeq" id="WP_344222040.1">
    <property type="nucleotide sequence ID" value="NZ_BAAAOS010000064.1"/>
</dbReference>
<sequence length="200" mass="21248">MRARQPLSAALALAGFLALSGCANDGGLRVEGADAPATSTTPSGEARGFVPEQVPTIKPTPIDLNLQAVRKALLADKQLDSQSRAVLSKCTLIERCLSRGATVDAMHSGQPQLIVLIHTVEKFVFGGFLIAVGPGGPRRVWSLKAQQLKINPGANGDLVAESELFTLTDQPCCPSGKRVEVYRWDGRQMAKVSSLDQEGD</sequence>
<dbReference type="EMBL" id="BAAAOS010000064">
    <property type="protein sequence ID" value="GAA1614373.1"/>
    <property type="molecule type" value="Genomic_DNA"/>
</dbReference>
<evidence type="ECO:0000313" key="3">
    <source>
        <dbReference type="Proteomes" id="UP001500393"/>
    </source>
</evidence>
<evidence type="ECO:0000256" key="1">
    <source>
        <dbReference type="SAM" id="SignalP"/>
    </source>
</evidence>
<keyword evidence="3" id="KW-1185">Reference proteome</keyword>
<evidence type="ECO:0008006" key="4">
    <source>
        <dbReference type="Google" id="ProtNLM"/>
    </source>
</evidence>
<protein>
    <recommendedName>
        <fullName evidence="4">Lipoprotein</fullName>
    </recommendedName>
</protein>
<feature type="signal peptide" evidence="1">
    <location>
        <begin position="1"/>
        <end position="23"/>
    </location>
</feature>
<name>A0ABP4QKE0_9ACTN</name>
<dbReference type="Proteomes" id="UP001500393">
    <property type="component" value="Unassembled WGS sequence"/>
</dbReference>
<evidence type="ECO:0000313" key="2">
    <source>
        <dbReference type="EMBL" id="GAA1614373.1"/>
    </source>
</evidence>
<reference evidence="3" key="1">
    <citation type="journal article" date="2019" name="Int. J. Syst. Evol. Microbiol.">
        <title>The Global Catalogue of Microorganisms (GCM) 10K type strain sequencing project: providing services to taxonomists for standard genome sequencing and annotation.</title>
        <authorList>
            <consortium name="The Broad Institute Genomics Platform"/>
            <consortium name="The Broad Institute Genome Sequencing Center for Infectious Disease"/>
            <person name="Wu L."/>
            <person name="Ma J."/>
        </authorList>
    </citation>
    <scope>NUCLEOTIDE SEQUENCE [LARGE SCALE GENOMIC DNA]</scope>
    <source>
        <strain evidence="3">JCM 14969</strain>
    </source>
</reference>
<gene>
    <name evidence="2" type="ORF">GCM10009789_80640</name>
</gene>
<accession>A0ABP4QKE0</accession>
<keyword evidence="1" id="KW-0732">Signal</keyword>
<dbReference type="PROSITE" id="PS51257">
    <property type="entry name" value="PROKAR_LIPOPROTEIN"/>
    <property type="match status" value="1"/>
</dbReference>
<feature type="chain" id="PRO_5045198023" description="Lipoprotein" evidence="1">
    <location>
        <begin position="24"/>
        <end position="200"/>
    </location>
</feature>
<comment type="caution">
    <text evidence="2">The sequence shown here is derived from an EMBL/GenBank/DDBJ whole genome shotgun (WGS) entry which is preliminary data.</text>
</comment>
<organism evidence="2 3">
    <name type="scientific">Kribbella sancticallisti</name>
    <dbReference type="NCBI Taxonomy" id="460087"/>
    <lineage>
        <taxon>Bacteria</taxon>
        <taxon>Bacillati</taxon>
        <taxon>Actinomycetota</taxon>
        <taxon>Actinomycetes</taxon>
        <taxon>Propionibacteriales</taxon>
        <taxon>Kribbellaceae</taxon>
        <taxon>Kribbella</taxon>
    </lineage>
</organism>
<proteinExistence type="predicted"/>